<evidence type="ECO:0000256" key="3">
    <source>
        <dbReference type="ARBA" id="ARBA00023125"/>
    </source>
</evidence>
<dbReference type="SUPFAM" id="SSF54171">
    <property type="entry name" value="DNA-binding domain"/>
    <property type="match status" value="1"/>
</dbReference>
<evidence type="ECO:0000259" key="8">
    <source>
        <dbReference type="PROSITE" id="PS50157"/>
    </source>
</evidence>
<feature type="domain" description="C2H2-type" evidence="8">
    <location>
        <begin position="431"/>
        <end position="459"/>
    </location>
</feature>
<evidence type="ECO:0000256" key="7">
    <source>
        <dbReference type="SAM" id="MobiDB-lite"/>
    </source>
</evidence>
<feature type="compositionally biased region" description="Polar residues" evidence="7">
    <location>
        <begin position="170"/>
        <end position="184"/>
    </location>
</feature>
<keyword evidence="6" id="KW-0862">Zinc</keyword>
<evidence type="ECO:0000256" key="2">
    <source>
        <dbReference type="ARBA" id="ARBA00023015"/>
    </source>
</evidence>
<feature type="region of interest" description="Disordered" evidence="7">
    <location>
        <begin position="170"/>
        <end position="209"/>
    </location>
</feature>
<dbReference type="InterPro" id="IPR016177">
    <property type="entry name" value="DNA-bd_dom_sf"/>
</dbReference>
<feature type="compositionally biased region" description="Low complexity" evidence="7">
    <location>
        <begin position="78"/>
        <end position="92"/>
    </location>
</feature>
<dbReference type="OMA" id="GCHNQEG"/>
<comment type="subcellular location">
    <subcellularLocation>
        <location evidence="1">Nucleus</location>
    </subcellularLocation>
</comment>
<feature type="region of interest" description="Disordered" evidence="7">
    <location>
        <begin position="389"/>
        <end position="409"/>
    </location>
</feature>
<accession>A0A022QLN2</accession>
<name>A0A022QLN2_ERYGU</name>
<keyword evidence="6" id="KW-0863">Zinc-finger</keyword>
<dbReference type="OrthoDB" id="910869at2759"/>
<reference evidence="9 10" key="1">
    <citation type="journal article" date="2013" name="Proc. Natl. Acad. Sci. U.S.A.">
        <title>Fine-scale variation in meiotic recombination in Mimulus inferred from population shotgun sequencing.</title>
        <authorList>
            <person name="Hellsten U."/>
            <person name="Wright K.M."/>
            <person name="Jenkins J."/>
            <person name="Shu S."/>
            <person name="Yuan Y."/>
            <person name="Wessler S.R."/>
            <person name="Schmutz J."/>
            <person name="Willis J.H."/>
            <person name="Rokhsar D.S."/>
        </authorList>
    </citation>
    <scope>NUCLEOTIDE SEQUENCE [LARGE SCALE GENOMIC DNA]</scope>
    <source>
        <strain evidence="10">cv. DUN x IM62</strain>
    </source>
</reference>
<keyword evidence="10" id="KW-1185">Reference proteome</keyword>
<dbReference type="InterPro" id="IPR013087">
    <property type="entry name" value="Znf_C2H2_type"/>
</dbReference>
<dbReference type="Proteomes" id="UP000030748">
    <property type="component" value="Unassembled WGS sequence"/>
</dbReference>
<dbReference type="eggNOG" id="ENOG502QPIK">
    <property type="taxonomic scope" value="Eukaryota"/>
</dbReference>
<dbReference type="KEGG" id="egt:105966652"/>
<evidence type="ECO:0000313" key="9">
    <source>
        <dbReference type="EMBL" id="EYU29612.1"/>
    </source>
</evidence>
<evidence type="ECO:0000256" key="5">
    <source>
        <dbReference type="ARBA" id="ARBA00023242"/>
    </source>
</evidence>
<dbReference type="PANTHER" id="PTHR37701:SF17">
    <property type="entry name" value="METHYL BINDING DOMAIN117"/>
    <property type="match status" value="1"/>
</dbReference>
<proteinExistence type="predicted"/>
<dbReference type="STRING" id="4155.A0A022QLN2"/>
<dbReference type="PhylomeDB" id="A0A022QLN2"/>
<sequence length="1237" mass="135754">MVSVTATTTTADGGGGGGLKLDSIPIVDLRLLSQSELYSLSLCSSSAFDPCRRDDVVIPNIDRSVFNESAGSRKQTYSRLRLAPPSSSSSAAPRRRTPHLRSSAASLANAIDNNNSDPENVENAQIVTLLKQLFVTDVNYEELVPVKIDYSNSLPPQLVPVRIDYSNSLPHRQFSPFPSSNVGPTGQKRKRGRPRKNQLLGRDEDSATRANVVNVDEANGFSSLNEIVVHENAEERDREVVNKDGVAVDLVALGMVEHPYGEEIRRRTQGMLTEDELLGFLKGLNGSWGSRRKKKRIVDANEFGSVLPVGWKLLLSIRKQHGQAWLYCRRYISPSGLYFVSCKGVSSYMCSLYGIQDTNTDSLAQSNGTVNDADNLTSVMIADPAVQGDERKENMVPRASSPTSGSISGNHEVQAVINAGDLPQDRRGENLYCNKCNITFSEKDQLLQHQSSVHRKNRCKSGMRITDGVIIKDGKYECQFCHKTFDERHRYNGHVGAHVRYQAKTAGESPLQSGDPVSFDQFPIRDTTIEGSLMSNNNVQICNTITSNKDIEHVGDVKEANVGVATDMVTNENPCSVAEVLCSNDEAKSFHEDARVKGSAVEITDDGSSLPLDASLHGVMNGTAFENSTCTEKPEQREVFNRSLFDSDGPVEECEVVVNNQPICQTSNDIKLDYKNFAVNGSALDFSGRYGEQDGDLSRSIKQQSNFESMPSKNIGTSDSTSTFKSMASELTKDPKTIMLPVAHEEKECLVDNLTCSIGERIETCENGSSIACDDGVSRQVQFGMSSAIPTWDRLENMSGKDDAEALTCVLKQPGVNTSERRSADLSGNQIMYGYEKNSEEVCGRKMEAHAFDDFRNLGNVESSDPFRSNHAVLNSNSVGGNEQRRELGDCPDFTSATDKRFFTEDNMISIFNDAFGQNKQDPSGVSEGCHEAYTSSKIYGTPANPSGLGEIEDIGKYGLSLSFDNRQTEFCTDSNRVDQERYQADSVNTQSALRKTYGDQTHLNITNSSTPGDLKQGRSFGIDFPDSSFNITTSELGSGFNQVRDWSGQTRGKMAATSGQNFMIGFQNNSSQSGECVTAGGSWRTGQENLFQGCFDAPVGQQQVPASSCFHNFDITSDKGEEESPFSLNKKYDFHTDMLRPGRPEPVEYSFMGEQSSNTLSGESKIFSSFSENMDQGLDHSFWLGKDDLMPNASQTTSVCVWCRNIFFQDTVQSGIQTGAIGTMCPSCSTRIPGQF</sequence>
<dbReference type="InterPro" id="IPR037472">
    <property type="entry name" value="MBD8"/>
</dbReference>
<dbReference type="EMBL" id="KI631185">
    <property type="protein sequence ID" value="EYU29612.1"/>
    <property type="molecule type" value="Genomic_DNA"/>
</dbReference>
<dbReference type="PROSITE" id="PS00028">
    <property type="entry name" value="ZINC_FINGER_C2H2_1"/>
    <property type="match status" value="2"/>
</dbReference>
<feature type="region of interest" description="Disordered" evidence="7">
    <location>
        <begin position="76"/>
        <end position="102"/>
    </location>
</feature>
<dbReference type="AlphaFoldDB" id="A0A022QLN2"/>
<keyword evidence="6" id="KW-0479">Metal-binding</keyword>
<dbReference type="PANTHER" id="PTHR37701">
    <property type="entry name" value="METHYL-CPG-BINDING DOMAIN-CONTAINING PROTEIN 8"/>
    <property type="match status" value="1"/>
</dbReference>
<feature type="domain" description="C2H2-type" evidence="8">
    <location>
        <begin position="476"/>
        <end position="503"/>
    </location>
</feature>
<gene>
    <name evidence="9" type="ORF">MIMGU_mgv1a000338mg</name>
</gene>
<keyword evidence="4" id="KW-0804">Transcription</keyword>
<dbReference type="GO" id="GO:0008270">
    <property type="term" value="F:zinc ion binding"/>
    <property type="evidence" value="ECO:0007669"/>
    <property type="project" value="UniProtKB-KW"/>
</dbReference>
<evidence type="ECO:0000256" key="1">
    <source>
        <dbReference type="ARBA" id="ARBA00004123"/>
    </source>
</evidence>
<protein>
    <recommendedName>
        <fullName evidence="8">C2H2-type domain-containing protein</fullName>
    </recommendedName>
</protein>
<evidence type="ECO:0000256" key="6">
    <source>
        <dbReference type="PROSITE-ProRule" id="PRU00042"/>
    </source>
</evidence>
<feature type="compositionally biased region" description="Polar residues" evidence="7">
    <location>
        <begin position="400"/>
        <end position="409"/>
    </location>
</feature>
<evidence type="ECO:0000313" key="10">
    <source>
        <dbReference type="Proteomes" id="UP000030748"/>
    </source>
</evidence>
<dbReference type="Gene3D" id="3.30.160.60">
    <property type="entry name" value="Classic Zinc Finger"/>
    <property type="match status" value="1"/>
</dbReference>
<dbReference type="GO" id="GO:0005634">
    <property type="term" value="C:nucleus"/>
    <property type="evidence" value="ECO:0007669"/>
    <property type="project" value="UniProtKB-SubCell"/>
</dbReference>
<organism evidence="9 10">
    <name type="scientific">Erythranthe guttata</name>
    <name type="common">Yellow monkey flower</name>
    <name type="synonym">Mimulus guttatus</name>
    <dbReference type="NCBI Taxonomy" id="4155"/>
    <lineage>
        <taxon>Eukaryota</taxon>
        <taxon>Viridiplantae</taxon>
        <taxon>Streptophyta</taxon>
        <taxon>Embryophyta</taxon>
        <taxon>Tracheophyta</taxon>
        <taxon>Spermatophyta</taxon>
        <taxon>Magnoliopsida</taxon>
        <taxon>eudicotyledons</taxon>
        <taxon>Gunneridae</taxon>
        <taxon>Pentapetalae</taxon>
        <taxon>asterids</taxon>
        <taxon>lamiids</taxon>
        <taxon>Lamiales</taxon>
        <taxon>Phrymaceae</taxon>
        <taxon>Erythranthe</taxon>
    </lineage>
</organism>
<dbReference type="PROSITE" id="PS50157">
    <property type="entry name" value="ZINC_FINGER_C2H2_2"/>
    <property type="match status" value="2"/>
</dbReference>
<dbReference type="SMART" id="SM00355">
    <property type="entry name" value="ZnF_C2H2"/>
    <property type="match status" value="2"/>
</dbReference>
<keyword evidence="3" id="KW-0238">DNA-binding</keyword>
<keyword evidence="5" id="KW-0539">Nucleus</keyword>
<dbReference type="GO" id="GO:0003677">
    <property type="term" value="F:DNA binding"/>
    <property type="evidence" value="ECO:0007669"/>
    <property type="project" value="UniProtKB-KW"/>
</dbReference>
<feature type="compositionally biased region" description="Basic residues" evidence="7">
    <location>
        <begin position="187"/>
        <end position="196"/>
    </location>
</feature>
<keyword evidence="2" id="KW-0805">Transcription regulation</keyword>
<evidence type="ECO:0000256" key="4">
    <source>
        <dbReference type="ARBA" id="ARBA00023163"/>
    </source>
</evidence>